<dbReference type="Proteomes" id="UP000828390">
    <property type="component" value="Unassembled WGS sequence"/>
</dbReference>
<feature type="non-terminal residue" evidence="2">
    <location>
        <position position="130"/>
    </location>
</feature>
<evidence type="ECO:0000256" key="1">
    <source>
        <dbReference type="SAM" id="MobiDB-lite"/>
    </source>
</evidence>
<feature type="compositionally biased region" description="Basic residues" evidence="1">
    <location>
        <begin position="110"/>
        <end position="120"/>
    </location>
</feature>
<reference evidence="2" key="2">
    <citation type="submission" date="2020-11" db="EMBL/GenBank/DDBJ databases">
        <authorList>
            <person name="McCartney M.A."/>
            <person name="Auch B."/>
            <person name="Kono T."/>
            <person name="Mallez S."/>
            <person name="Becker A."/>
            <person name="Gohl D.M."/>
            <person name="Silverstein K.A.T."/>
            <person name="Koren S."/>
            <person name="Bechman K.B."/>
            <person name="Herman A."/>
            <person name="Abrahante J.E."/>
            <person name="Garbe J."/>
        </authorList>
    </citation>
    <scope>NUCLEOTIDE SEQUENCE</scope>
    <source>
        <strain evidence="2">Duluth1</strain>
        <tissue evidence="2">Whole animal</tissue>
    </source>
</reference>
<gene>
    <name evidence="2" type="ORF">DPMN_102372</name>
</gene>
<evidence type="ECO:0000313" key="3">
    <source>
        <dbReference type="Proteomes" id="UP000828390"/>
    </source>
</evidence>
<protein>
    <submittedName>
        <fullName evidence="2">Uncharacterized protein</fullName>
    </submittedName>
</protein>
<accession>A0A9D4LK87</accession>
<dbReference type="AlphaFoldDB" id="A0A9D4LK87"/>
<keyword evidence="3" id="KW-1185">Reference proteome</keyword>
<name>A0A9D4LK87_DREPO</name>
<feature type="compositionally biased region" description="Basic and acidic residues" evidence="1">
    <location>
        <begin position="121"/>
        <end position="130"/>
    </location>
</feature>
<evidence type="ECO:0000313" key="2">
    <source>
        <dbReference type="EMBL" id="KAH3859555.1"/>
    </source>
</evidence>
<sequence>TGEACSHVAALLFKVEAAVKLDLTNPSKARAACVWNRCYREKYAQRTGETVSGMKTRAGDSETGHKGRAACLHSFGGAAYRQEFVLNCQLPVHIKVAAELLSAMNFSQPKHGKVPKRKPRPAPDTDQRYR</sequence>
<dbReference type="EMBL" id="JAIWYP010000003">
    <property type="protein sequence ID" value="KAH3859555.1"/>
    <property type="molecule type" value="Genomic_DNA"/>
</dbReference>
<organism evidence="2 3">
    <name type="scientific">Dreissena polymorpha</name>
    <name type="common">Zebra mussel</name>
    <name type="synonym">Mytilus polymorpha</name>
    <dbReference type="NCBI Taxonomy" id="45954"/>
    <lineage>
        <taxon>Eukaryota</taxon>
        <taxon>Metazoa</taxon>
        <taxon>Spiralia</taxon>
        <taxon>Lophotrochozoa</taxon>
        <taxon>Mollusca</taxon>
        <taxon>Bivalvia</taxon>
        <taxon>Autobranchia</taxon>
        <taxon>Heteroconchia</taxon>
        <taxon>Euheterodonta</taxon>
        <taxon>Imparidentia</taxon>
        <taxon>Neoheterodontei</taxon>
        <taxon>Myida</taxon>
        <taxon>Dreissenoidea</taxon>
        <taxon>Dreissenidae</taxon>
        <taxon>Dreissena</taxon>
    </lineage>
</organism>
<comment type="caution">
    <text evidence="2">The sequence shown here is derived from an EMBL/GenBank/DDBJ whole genome shotgun (WGS) entry which is preliminary data.</text>
</comment>
<reference evidence="2" key="1">
    <citation type="journal article" date="2019" name="bioRxiv">
        <title>The Genome of the Zebra Mussel, Dreissena polymorpha: A Resource for Invasive Species Research.</title>
        <authorList>
            <person name="McCartney M.A."/>
            <person name="Auch B."/>
            <person name="Kono T."/>
            <person name="Mallez S."/>
            <person name="Zhang Y."/>
            <person name="Obille A."/>
            <person name="Becker A."/>
            <person name="Abrahante J.E."/>
            <person name="Garbe J."/>
            <person name="Badalamenti J.P."/>
            <person name="Herman A."/>
            <person name="Mangelson H."/>
            <person name="Liachko I."/>
            <person name="Sullivan S."/>
            <person name="Sone E.D."/>
            <person name="Koren S."/>
            <person name="Silverstein K.A.T."/>
            <person name="Beckman K.B."/>
            <person name="Gohl D.M."/>
        </authorList>
    </citation>
    <scope>NUCLEOTIDE SEQUENCE</scope>
    <source>
        <strain evidence="2">Duluth1</strain>
        <tissue evidence="2">Whole animal</tissue>
    </source>
</reference>
<proteinExistence type="predicted"/>
<feature type="region of interest" description="Disordered" evidence="1">
    <location>
        <begin position="107"/>
        <end position="130"/>
    </location>
</feature>